<name>A0A5B7GA31_PORTR</name>
<accession>A0A5B7GA31</accession>
<proteinExistence type="predicted"/>
<evidence type="ECO:0000313" key="2">
    <source>
        <dbReference type="Proteomes" id="UP000324222"/>
    </source>
</evidence>
<sequence>MTMFPRVGEKRRIDDIGLEDEEAIGGLCRYGRPAVTFESLPHIPLTRVSDWCPGLSFSRVEGCHAAFVTLCPTIAVLRSCLSSADCGHAGPRIS</sequence>
<dbReference type="AlphaFoldDB" id="A0A5B7GA31"/>
<dbReference type="EMBL" id="VSRR010013388">
    <property type="protein sequence ID" value="MPC55722.1"/>
    <property type="molecule type" value="Genomic_DNA"/>
</dbReference>
<keyword evidence="2" id="KW-1185">Reference proteome</keyword>
<comment type="caution">
    <text evidence="1">The sequence shown here is derived from an EMBL/GenBank/DDBJ whole genome shotgun (WGS) entry which is preliminary data.</text>
</comment>
<organism evidence="1 2">
    <name type="scientific">Portunus trituberculatus</name>
    <name type="common">Swimming crab</name>
    <name type="synonym">Neptunus trituberculatus</name>
    <dbReference type="NCBI Taxonomy" id="210409"/>
    <lineage>
        <taxon>Eukaryota</taxon>
        <taxon>Metazoa</taxon>
        <taxon>Ecdysozoa</taxon>
        <taxon>Arthropoda</taxon>
        <taxon>Crustacea</taxon>
        <taxon>Multicrustacea</taxon>
        <taxon>Malacostraca</taxon>
        <taxon>Eumalacostraca</taxon>
        <taxon>Eucarida</taxon>
        <taxon>Decapoda</taxon>
        <taxon>Pleocyemata</taxon>
        <taxon>Brachyura</taxon>
        <taxon>Eubrachyura</taxon>
        <taxon>Portunoidea</taxon>
        <taxon>Portunidae</taxon>
        <taxon>Portuninae</taxon>
        <taxon>Portunus</taxon>
    </lineage>
</organism>
<dbReference type="Proteomes" id="UP000324222">
    <property type="component" value="Unassembled WGS sequence"/>
</dbReference>
<protein>
    <submittedName>
        <fullName evidence="1">Uncharacterized protein</fullName>
    </submittedName>
</protein>
<reference evidence="1 2" key="1">
    <citation type="submission" date="2019-05" db="EMBL/GenBank/DDBJ databases">
        <title>Another draft genome of Portunus trituberculatus and its Hox gene families provides insights of decapod evolution.</title>
        <authorList>
            <person name="Jeong J.-H."/>
            <person name="Song I."/>
            <person name="Kim S."/>
            <person name="Choi T."/>
            <person name="Kim D."/>
            <person name="Ryu S."/>
            <person name="Kim W."/>
        </authorList>
    </citation>
    <scope>NUCLEOTIDE SEQUENCE [LARGE SCALE GENOMIC DNA]</scope>
    <source>
        <tissue evidence="1">Muscle</tissue>
    </source>
</reference>
<evidence type="ECO:0000313" key="1">
    <source>
        <dbReference type="EMBL" id="MPC55722.1"/>
    </source>
</evidence>
<gene>
    <name evidence="1" type="ORF">E2C01_049666</name>
</gene>